<gene>
    <name evidence="11" type="ORF">FGK64_11995</name>
</gene>
<comment type="catalytic activity">
    <reaction evidence="10">
        <text>a (3R)-hydroxyacyl-[ACP] + L-ornithine = a lyso-ornithine lipid + holo-[ACP] + H(+)</text>
        <dbReference type="Rhea" id="RHEA:20633"/>
        <dbReference type="Rhea" id="RHEA-COMP:9685"/>
        <dbReference type="Rhea" id="RHEA-COMP:9945"/>
        <dbReference type="ChEBI" id="CHEBI:15378"/>
        <dbReference type="ChEBI" id="CHEBI:46911"/>
        <dbReference type="ChEBI" id="CHEBI:64479"/>
        <dbReference type="ChEBI" id="CHEBI:78827"/>
        <dbReference type="ChEBI" id="CHEBI:138482"/>
        <dbReference type="EC" id="2.3.2.30"/>
    </reaction>
    <physiologicalReaction direction="left-to-right" evidence="10">
        <dbReference type="Rhea" id="RHEA:20634"/>
    </physiologicalReaction>
</comment>
<dbReference type="EC" id="2.3.2.30" evidence="7"/>
<dbReference type="Proteomes" id="UP001191082">
    <property type="component" value="Unassembled WGS sequence"/>
</dbReference>
<evidence type="ECO:0000256" key="9">
    <source>
        <dbReference type="ARBA" id="ARBA00045724"/>
    </source>
</evidence>
<reference evidence="11 12" key="1">
    <citation type="submission" date="2019-05" db="EMBL/GenBank/DDBJ databases">
        <title>Marivita sp. nov. isolated from sea sediment.</title>
        <authorList>
            <person name="Kim W."/>
        </authorList>
    </citation>
    <scope>NUCLEOTIDE SEQUENCE [LARGE SCALE GENOMIC DNA]</scope>
    <source>
        <strain evidence="11 12">CAU 1492</strain>
    </source>
</reference>
<keyword evidence="5" id="KW-0012">Acyltransferase</keyword>
<comment type="similarity">
    <text evidence="6">Belongs to the acetyltransferase family. OlsB subfamily.</text>
</comment>
<evidence type="ECO:0000256" key="5">
    <source>
        <dbReference type="ARBA" id="ARBA00023315"/>
    </source>
</evidence>
<dbReference type="InterPro" id="IPR016181">
    <property type="entry name" value="Acyl_CoA_acyltransferase"/>
</dbReference>
<dbReference type="RefSeq" id="WP_138864011.1">
    <property type="nucleotide sequence ID" value="NZ_VCPC01000002.1"/>
</dbReference>
<proteinExistence type="inferred from homology"/>
<name>A0ABY2XAR3_9RHOB</name>
<dbReference type="EMBL" id="VCPC01000002">
    <property type="protein sequence ID" value="TMV13456.1"/>
    <property type="molecule type" value="Genomic_DNA"/>
</dbReference>
<comment type="function">
    <text evidence="9">Catalyzes the first step in the biosynthesis of ornithine lipids, which are phosphorus-free membrane lipids. Catalyzes the 3-hydroxyacyl-acyl carrier protein-dependent acylation of ornithine to form lyso-ornithine lipid (LOL).</text>
</comment>
<evidence type="ECO:0000256" key="1">
    <source>
        <dbReference type="ARBA" id="ARBA00005189"/>
    </source>
</evidence>
<comment type="caution">
    <text evidence="11">The sequence shown here is derived from an EMBL/GenBank/DDBJ whole genome shotgun (WGS) entry which is preliminary data.</text>
</comment>
<dbReference type="PANTHER" id="PTHR37323">
    <property type="entry name" value="GCN5-RELATED N-ACETYLTRANSFERASE"/>
    <property type="match status" value="1"/>
</dbReference>
<evidence type="ECO:0000256" key="2">
    <source>
        <dbReference type="ARBA" id="ARBA00022516"/>
    </source>
</evidence>
<dbReference type="Pfam" id="PF13444">
    <property type="entry name" value="Acetyltransf_5"/>
    <property type="match status" value="1"/>
</dbReference>
<keyword evidence="2" id="KW-0444">Lipid biosynthesis</keyword>
<dbReference type="PANTHER" id="PTHR37323:SF1">
    <property type="entry name" value="L-ORNITHINE N(ALPHA)-ACYLTRANSFERASE"/>
    <property type="match status" value="1"/>
</dbReference>
<organism evidence="11 12">
    <name type="scientific">Arenibacterium halophilum</name>
    <dbReference type="NCBI Taxonomy" id="2583821"/>
    <lineage>
        <taxon>Bacteria</taxon>
        <taxon>Pseudomonadati</taxon>
        <taxon>Pseudomonadota</taxon>
        <taxon>Alphaproteobacteria</taxon>
        <taxon>Rhodobacterales</taxon>
        <taxon>Paracoccaceae</taxon>
        <taxon>Arenibacterium</taxon>
    </lineage>
</organism>
<comment type="pathway">
    <text evidence="1">Lipid metabolism.</text>
</comment>
<evidence type="ECO:0000313" key="11">
    <source>
        <dbReference type="EMBL" id="TMV13456.1"/>
    </source>
</evidence>
<dbReference type="InterPro" id="IPR052351">
    <property type="entry name" value="Ornithine_N-alpha-AT"/>
</dbReference>
<keyword evidence="3" id="KW-0808">Transferase</keyword>
<dbReference type="Gene3D" id="3.40.630.30">
    <property type="match status" value="1"/>
</dbReference>
<evidence type="ECO:0000256" key="8">
    <source>
        <dbReference type="ARBA" id="ARBA00039866"/>
    </source>
</evidence>
<keyword evidence="12" id="KW-1185">Reference proteome</keyword>
<evidence type="ECO:0000256" key="7">
    <source>
        <dbReference type="ARBA" id="ARBA00039058"/>
    </source>
</evidence>
<evidence type="ECO:0000256" key="3">
    <source>
        <dbReference type="ARBA" id="ARBA00022679"/>
    </source>
</evidence>
<evidence type="ECO:0000256" key="6">
    <source>
        <dbReference type="ARBA" id="ARBA00038095"/>
    </source>
</evidence>
<keyword evidence="4" id="KW-0443">Lipid metabolism</keyword>
<dbReference type="SUPFAM" id="SSF55729">
    <property type="entry name" value="Acyl-CoA N-acyltransferases (Nat)"/>
    <property type="match status" value="1"/>
</dbReference>
<evidence type="ECO:0000256" key="4">
    <source>
        <dbReference type="ARBA" id="ARBA00023098"/>
    </source>
</evidence>
<protein>
    <recommendedName>
        <fullName evidence="8">L-ornithine N(alpha)-acyltransferase</fullName>
        <ecNumber evidence="7">2.3.2.30</ecNumber>
    </recommendedName>
</protein>
<evidence type="ECO:0000256" key="10">
    <source>
        <dbReference type="ARBA" id="ARBA00047785"/>
    </source>
</evidence>
<accession>A0ABY2XAR3</accession>
<sequence>MTSSQAHFSVRLAQTSEDLRAAQALRYDVFVRELGAGGEMVDHVEGLERDRFDDHVDHMLLIDDAVGRVVGVYRLLQQQQAEALGGFYSEGEYDLTPLKNSGRRLLELGRSCLARDYRGGIGMHHMWQGLADYVHEREIDVLFGTASFHGTDAQALAEPLTMLHLNHLAPPELRVRALEKHYQPMNLVAPDQLDRRRAMVAVPALIKAYLRLGGTVGDGAYVDHTFNTTDVCLILDTARMNDRSRRSLTGGAG</sequence>
<evidence type="ECO:0000313" key="12">
    <source>
        <dbReference type="Proteomes" id="UP001191082"/>
    </source>
</evidence>